<accession>A0A1X6NRM1</accession>
<feature type="region of interest" description="Disordered" evidence="1">
    <location>
        <begin position="116"/>
        <end position="172"/>
    </location>
</feature>
<reference evidence="2 3" key="1">
    <citation type="submission" date="2017-03" db="EMBL/GenBank/DDBJ databases">
        <title>WGS assembly of Porphyra umbilicalis.</title>
        <authorList>
            <person name="Brawley S.H."/>
            <person name="Blouin N.A."/>
            <person name="Ficko-Blean E."/>
            <person name="Wheeler G.L."/>
            <person name="Lohr M."/>
            <person name="Goodson H.V."/>
            <person name="Jenkins J.W."/>
            <person name="Blaby-Haas C.E."/>
            <person name="Helliwell K.E."/>
            <person name="Chan C."/>
            <person name="Marriage T."/>
            <person name="Bhattacharya D."/>
            <person name="Klein A.S."/>
            <person name="Badis Y."/>
            <person name="Brodie J."/>
            <person name="Cao Y."/>
            <person name="Collen J."/>
            <person name="Dittami S.M."/>
            <person name="Gachon C.M."/>
            <person name="Green B.R."/>
            <person name="Karpowicz S."/>
            <person name="Kim J.W."/>
            <person name="Kudahl U."/>
            <person name="Lin S."/>
            <person name="Michel G."/>
            <person name="Mittag M."/>
            <person name="Olson B.J."/>
            <person name="Pangilinan J."/>
            <person name="Peng Y."/>
            <person name="Qiu H."/>
            <person name="Shu S."/>
            <person name="Singer J.T."/>
            <person name="Smith A.G."/>
            <person name="Sprecher B.N."/>
            <person name="Wagner V."/>
            <person name="Wang W."/>
            <person name="Wang Z.-Y."/>
            <person name="Yan J."/>
            <person name="Yarish C."/>
            <person name="Zoeuner-Riek S."/>
            <person name="Zhuang Y."/>
            <person name="Zou Y."/>
            <person name="Lindquist E.A."/>
            <person name="Grimwood J."/>
            <person name="Barry K."/>
            <person name="Rokhsar D.S."/>
            <person name="Schmutz J."/>
            <person name="Stiller J.W."/>
            <person name="Grossman A.R."/>
            <person name="Prochnik S.E."/>
        </authorList>
    </citation>
    <scope>NUCLEOTIDE SEQUENCE [LARGE SCALE GENOMIC DNA]</scope>
    <source>
        <strain evidence="2">4086291</strain>
    </source>
</reference>
<dbReference type="Proteomes" id="UP000218209">
    <property type="component" value="Unassembled WGS sequence"/>
</dbReference>
<evidence type="ECO:0000256" key="1">
    <source>
        <dbReference type="SAM" id="MobiDB-lite"/>
    </source>
</evidence>
<keyword evidence="3" id="KW-1185">Reference proteome</keyword>
<sequence>MAPPPSPAVRATRSSTKRPLSQTEDDIIDVDQPVAVPVMSSGKGKGKAVVSCSMEEPIDVDDPASWVGPPSGAGGSSSSAPLGPPPPRLKFSGAVGMALYEQKMEVLTEEASMLVDGGGPAMSSSAVPSLPGPSGSTFSVAAAPTPSSHRRRASASARPYLAPTVSPAPDSLLYLNRGNRVEQEVLPVAPATMPLPPSSKSRRHGSRHARSSLPRKPRKFVSRAPRMTAPSSPYVFPDPPTPSASQSSLSSKSHDGHDTDADDVVGNKLANDGHDQRAAGVQAAGQEDSRKKNAVVSEGGLALGCSAAPSCNLGEGSKSTDGGFLVDEDDVAHLQTPLPGTAALPARRGAAAGAAFEAATGRVRAATVLNDDSRSRQGATRTDQAIAAAAALDVEALADRTRNPRMFPAAFWMPGAQAVFSEYSGQNVPRTLPPLPRNIMPATARVQGNPVGVLAPRPLSLPPPSLPPPSLSPPSLPPPSLPPPSLPPQPPARQAPLVAFLPVGTGARPQCSTPPPYGDGAGFEDLVTPVASPAAVPASSSAGSPDYSFQPSSGKRRRVSAARASRAATGSASGAASGALVADQAATRTQDALLDALRNGFSSVRRELTRLRSEVVVVKAQAASSLRRMDGLAAAADDRQSHHGAVIGRLVRLEASIQGLGERMPKTEDEGVPTEQSSLTLVNEIKLFLEGLVEEIRDATSSREVYPSPEVINARLLRVAAIAMKVTEEDAAKKLQEKMLLPVRKPAKGMARVLAHQYIKRVMSHLNSSLTSTAVSTFVKKIHELRGMGTWTTPSSSSTRRQLALSPEECLELLNGDSFFVDAHGRLATLDAVANVIEELDGTTKMVTWSGTNKASRVIRCYFGHVANVSFRIRSYLRNRAGLPPVTAGSGPLNEGHRSLYERELLFLHVALPKDSDVHDGLQLLDGGDAERQRMVTATDVGGVAAPAAPPAPVLVAPLVQMPAGAPSPGQTLPLPPHPMQLEPLPPHLQVGGHAAPAVGPSAATPEYDEEEDDEIRPVADESAAQWQAYRASRS</sequence>
<feature type="compositionally biased region" description="Pro residues" evidence="1">
    <location>
        <begin position="459"/>
        <end position="493"/>
    </location>
</feature>
<feature type="region of interest" description="Disordered" evidence="1">
    <location>
        <begin position="451"/>
        <end position="578"/>
    </location>
</feature>
<feature type="compositionally biased region" description="Low complexity" evidence="1">
    <location>
        <begin position="154"/>
        <end position="163"/>
    </location>
</feature>
<feature type="compositionally biased region" description="Low complexity" evidence="1">
    <location>
        <begin position="529"/>
        <end position="545"/>
    </location>
</feature>
<name>A0A1X6NRM1_PORUM</name>
<feature type="region of interest" description="Disordered" evidence="1">
    <location>
        <begin position="185"/>
        <end position="294"/>
    </location>
</feature>
<dbReference type="EMBL" id="KV919177">
    <property type="protein sequence ID" value="OSX71043.1"/>
    <property type="molecule type" value="Genomic_DNA"/>
</dbReference>
<feature type="compositionally biased region" description="Low complexity" evidence="1">
    <location>
        <begin position="63"/>
        <end position="81"/>
    </location>
</feature>
<proteinExistence type="predicted"/>
<evidence type="ECO:0000313" key="2">
    <source>
        <dbReference type="EMBL" id="OSX71043.1"/>
    </source>
</evidence>
<feature type="region of interest" description="Disordered" evidence="1">
    <location>
        <begin position="990"/>
        <end position="1017"/>
    </location>
</feature>
<feature type="compositionally biased region" description="Polar residues" evidence="1">
    <location>
        <begin position="12"/>
        <end position="22"/>
    </location>
</feature>
<organism evidence="2 3">
    <name type="scientific">Porphyra umbilicalis</name>
    <name type="common">Purple laver</name>
    <name type="synonym">Red alga</name>
    <dbReference type="NCBI Taxonomy" id="2786"/>
    <lineage>
        <taxon>Eukaryota</taxon>
        <taxon>Rhodophyta</taxon>
        <taxon>Bangiophyceae</taxon>
        <taxon>Bangiales</taxon>
        <taxon>Bangiaceae</taxon>
        <taxon>Porphyra</taxon>
    </lineage>
</organism>
<dbReference type="AlphaFoldDB" id="A0A1X6NRM1"/>
<gene>
    <name evidence="2" type="ORF">BU14_0611s0001</name>
</gene>
<feature type="region of interest" description="Disordered" evidence="1">
    <location>
        <begin position="38"/>
        <end position="90"/>
    </location>
</feature>
<feature type="compositionally biased region" description="Low complexity" evidence="1">
    <location>
        <begin position="561"/>
        <end position="578"/>
    </location>
</feature>
<protein>
    <submittedName>
        <fullName evidence="2">Uncharacterized protein</fullName>
    </submittedName>
</protein>
<feature type="compositionally biased region" description="Basic residues" evidence="1">
    <location>
        <begin position="200"/>
        <end position="221"/>
    </location>
</feature>
<evidence type="ECO:0000313" key="3">
    <source>
        <dbReference type="Proteomes" id="UP000218209"/>
    </source>
</evidence>
<feature type="region of interest" description="Disordered" evidence="1">
    <location>
        <begin position="1"/>
        <end position="26"/>
    </location>
</feature>